<proteinExistence type="predicted"/>
<evidence type="ECO:0000256" key="1">
    <source>
        <dbReference type="SAM" id="MobiDB-lite"/>
    </source>
</evidence>
<evidence type="ECO:0000256" key="2">
    <source>
        <dbReference type="SAM" id="Phobius"/>
    </source>
</evidence>
<feature type="compositionally biased region" description="Pro residues" evidence="1">
    <location>
        <begin position="1"/>
        <end position="11"/>
    </location>
</feature>
<dbReference type="RefSeq" id="WP_123389020.1">
    <property type="nucleotide sequence ID" value="NZ_RKHO01000001.1"/>
</dbReference>
<keyword evidence="4" id="KW-1185">Reference proteome</keyword>
<feature type="transmembrane region" description="Helical" evidence="2">
    <location>
        <begin position="58"/>
        <end position="83"/>
    </location>
</feature>
<dbReference type="AlphaFoldDB" id="A0A3N2CQQ7"/>
<dbReference type="EMBL" id="RKHO01000001">
    <property type="protein sequence ID" value="ROR89738.1"/>
    <property type="molecule type" value="Genomic_DNA"/>
</dbReference>
<protein>
    <submittedName>
        <fullName evidence="3">Uncharacterized protein</fullName>
    </submittedName>
</protein>
<comment type="caution">
    <text evidence="3">The sequence shown here is derived from an EMBL/GenBank/DDBJ whole genome shotgun (WGS) entry which is preliminary data.</text>
</comment>
<keyword evidence="2" id="KW-0472">Membrane</keyword>
<organism evidence="3 4">
    <name type="scientific">Nocardioides aurantiacus</name>
    <dbReference type="NCBI Taxonomy" id="86796"/>
    <lineage>
        <taxon>Bacteria</taxon>
        <taxon>Bacillati</taxon>
        <taxon>Actinomycetota</taxon>
        <taxon>Actinomycetes</taxon>
        <taxon>Propionibacteriales</taxon>
        <taxon>Nocardioidaceae</taxon>
        <taxon>Nocardioides</taxon>
    </lineage>
</organism>
<name>A0A3N2CQQ7_9ACTN</name>
<evidence type="ECO:0000313" key="3">
    <source>
        <dbReference type="EMBL" id="ROR89738.1"/>
    </source>
</evidence>
<dbReference type="OrthoDB" id="3829612at2"/>
<sequence>MSDQFPPPAQPPHDGTPTSGATPGGTGGTTPPPPTEGYGTPGGSPPPPPPEKKSKKKLVIGIIAAVVVLALVAGAAVVAVVALTGPDKHTLTITKTAGGMDRDSAKETELKTQLDAAEQQFKTQAKRVSYVRSGVYDQDDSKRGPEGALVFLGAKIDGQQNPATFVSSFRKQAETNGFKTEKVSPGDGGGQAVCAYQGTGQKIAICAWATNDTMGELVPTVPGYDSKQLAALLVDVRKDVEKKD</sequence>
<gene>
    <name evidence="3" type="ORF">EDD33_0568</name>
</gene>
<dbReference type="Proteomes" id="UP000281738">
    <property type="component" value="Unassembled WGS sequence"/>
</dbReference>
<feature type="region of interest" description="Disordered" evidence="1">
    <location>
        <begin position="1"/>
        <end position="54"/>
    </location>
</feature>
<reference evidence="3 4" key="1">
    <citation type="submission" date="2018-11" db="EMBL/GenBank/DDBJ databases">
        <title>Sequencing the genomes of 1000 actinobacteria strains.</title>
        <authorList>
            <person name="Klenk H.-P."/>
        </authorList>
    </citation>
    <scope>NUCLEOTIDE SEQUENCE [LARGE SCALE GENOMIC DNA]</scope>
    <source>
        <strain evidence="3 4">DSM 12652</strain>
    </source>
</reference>
<keyword evidence="2" id="KW-0812">Transmembrane</keyword>
<keyword evidence="2" id="KW-1133">Transmembrane helix</keyword>
<accession>A0A3N2CQQ7</accession>
<evidence type="ECO:0000313" key="4">
    <source>
        <dbReference type="Proteomes" id="UP000281738"/>
    </source>
</evidence>